<dbReference type="EMBL" id="JBJQND010000012">
    <property type="protein sequence ID" value="KAL3860591.1"/>
    <property type="molecule type" value="Genomic_DNA"/>
</dbReference>
<name>A0ABD3VHH0_SINWO</name>
<reference evidence="2 3" key="1">
    <citation type="submission" date="2024-11" db="EMBL/GenBank/DDBJ databases">
        <title>Chromosome-level genome assembly of the freshwater bivalve Anodonta woodiana.</title>
        <authorList>
            <person name="Chen X."/>
        </authorList>
    </citation>
    <scope>NUCLEOTIDE SEQUENCE [LARGE SCALE GENOMIC DNA]</scope>
    <source>
        <strain evidence="2">MN2024</strain>
        <tissue evidence="2">Gills</tissue>
    </source>
</reference>
<dbReference type="AlphaFoldDB" id="A0ABD3VHH0"/>
<gene>
    <name evidence="2" type="ORF">ACJMK2_010691</name>
</gene>
<organism evidence="2 3">
    <name type="scientific">Sinanodonta woodiana</name>
    <name type="common">Chinese pond mussel</name>
    <name type="synonym">Anodonta woodiana</name>
    <dbReference type="NCBI Taxonomy" id="1069815"/>
    <lineage>
        <taxon>Eukaryota</taxon>
        <taxon>Metazoa</taxon>
        <taxon>Spiralia</taxon>
        <taxon>Lophotrochozoa</taxon>
        <taxon>Mollusca</taxon>
        <taxon>Bivalvia</taxon>
        <taxon>Autobranchia</taxon>
        <taxon>Heteroconchia</taxon>
        <taxon>Palaeoheterodonta</taxon>
        <taxon>Unionida</taxon>
        <taxon>Unionoidea</taxon>
        <taxon>Unionidae</taxon>
        <taxon>Unioninae</taxon>
        <taxon>Sinanodonta</taxon>
    </lineage>
</organism>
<accession>A0ABD3VHH0</accession>
<protein>
    <submittedName>
        <fullName evidence="2">Uncharacterized protein</fullName>
    </submittedName>
</protein>
<feature type="region of interest" description="Disordered" evidence="1">
    <location>
        <begin position="101"/>
        <end position="236"/>
    </location>
</feature>
<comment type="caution">
    <text evidence="2">The sequence shown here is derived from an EMBL/GenBank/DDBJ whole genome shotgun (WGS) entry which is preliminary data.</text>
</comment>
<feature type="compositionally biased region" description="Low complexity" evidence="1">
    <location>
        <begin position="149"/>
        <end position="227"/>
    </location>
</feature>
<feature type="compositionally biased region" description="Polar residues" evidence="1">
    <location>
        <begin position="125"/>
        <end position="148"/>
    </location>
</feature>
<evidence type="ECO:0000313" key="2">
    <source>
        <dbReference type="EMBL" id="KAL3860591.1"/>
    </source>
</evidence>
<evidence type="ECO:0000256" key="1">
    <source>
        <dbReference type="SAM" id="MobiDB-lite"/>
    </source>
</evidence>
<keyword evidence="3" id="KW-1185">Reference proteome</keyword>
<proteinExistence type="predicted"/>
<dbReference type="Proteomes" id="UP001634394">
    <property type="component" value="Unassembled WGS sequence"/>
</dbReference>
<evidence type="ECO:0000313" key="3">
    <source>
        <dbReference type="Proteomes" id="UP001634394"/>
    </source>
</evidence>
<sequence>MYRFMRRWFSRNDSGRSTENETDDSEIQNEVKANNLVTEERKEITATTGKDYLKKFRKSVDAILDHINVDDTIYTRDKKGGNIICKAEHGRLSRKDVLQATAKKAEDNGTNSVESESKKQPPSPMMTTEPGSTSSSKVNGILSRQNNAPSTNPPVETSSSPPVETSSSPPLETSSSPPVETSSNPPVETSSSPPVETSSSPPVETSSSPPVETSSSPPVRTSSSPPVQTFSISKCI</sequence>